<accession>A0A9X3MTH3</accession>
<dbReference type="EMBL" id="JAPDOD010000008">
    <property type="protein sequence ID" value="MDA0160968.1"/>
    <property type="molecule type" value="Genomic_DNA"/>
</dbReference>
<gene>
    <name evidence="1" type="ORF">OM076_11885</name>
</gene>
<evidence type="ECO:0000313" key="2">
    <source>
        <dbReference type="Proteomes" id="UP001149140"/>
    </source>
</evidence>
<dbReference type="RefSeq" id="WP_270040099.1">
    <property type="nucleotide sequence ID" value="NZ_JAPDOD010000008.1"/>
</dbReference>
<keyword evidence="2" id="KW-1185">Reference proteome</keyword>
<comment type="caution">
    <text evidence="1">The sequence shown here is derived from an EMBL/GenBank/DDBJ whole genome shotgun (WGS) entry which is preliminary data.</text>
</comment>
<name>A0A9X3MTH3_9ACTN</name>
<proteinExistence type="predicted"/>
<sequence length="123" mass="13196">MPLQSSVSPGRTRRENLRFLFFCAALIQAADAAPADVTLDADLERVLAALARGEDTGDLALTGKGFELHGPLAADTFADAIDELTANVRAWTEAGEDIDAAVREVVADSYRRHRAKTSAYAFS</sequence>
<evidence type="ECO:0000313" key="1">
    <source>
        <dbReference type="EMBL" id="MDA0160968.1"/>
    </source>
</evidence>
<reference evidence="1" key="1">
    <citation type="submission" date="2022-10" db="EMBL/GenBank/DDBJ databases">
        <title>The WGS of Solirubrobacter ginsenosidimutans DSM 21036.</title>
        <authorList>
            <person name="Jiang Z."/>
        </authorList>
    </citation>
    <scope>NUCLEOTIDE SEQUENCE</scope>
    <source>
        <strain evidence="1">DSM 21036</strain>
    </source>
</reference>
<organism evidence="1 2">
    <name type="scientific">Solirubrobacter ginsenosidimutans</name>
    <dbReference type="NCBI Taxonomy" id="490573"/>
    <lineage>
        <taxon>Bacteria</taxon>
        <taxon>Bacillati</taxon>
        <taxon>Actinomycetota</taxon>
        <taxon>Thermoleophilia</taxon>
        <taxon>Solirubrobacterales</taxon>
        <taxon>Solirubrobacteraceae</taxon>
        <taxon>Solirubrobacter</taxon>
    </lineage>
</organism>
<dbReference type="AlphaFoldDB" id="A0A9X3MTH3"/>
<protein>
    <submittedName>
        <fullName evidence="1">Uncharacterized protein</fullName>
    </submittedName>
</protein>
<dbReference type="Proteomes" id="UP001149140">
    <property type="component" value="Unassembled WGS sequence"/>
</dbReference>